<keyword evidence="1" id="KW-0812">Transmembrane</keyword>
<comment type="caution">
    <text evidence="2">The sequence shown here is derived from an EMBL/GenBank/DDBJ whole genome shotgun (WGS) entry which is preliminary data.</text>
</comment>
<reference evidence="3" key="1">
    <citation type="journal article" date="2019" name="Int. J. Syst. Evol. Microbiol.">
        <title>The Global Catalogue of Microorganisms (GCM) 10K type strain sequencing project: providing services to taxonomists for standard genome sequencing and annotation.</title>
        <authorList>
            <consortium name="The Broad Institute Genomics Platform"/>
            <consortium name="The Broad Institute Genome Sequencing Center for Infectious Disease"/>
            <person name="Wu L."/>
            <person name="Ma J."/>
        </authorList>
    </citation>
    <scope>NUCLEOTIDE SEQUENCE [LARGE SCALE GENOMIC DNA]</scope>
    <source>
        <strain evidence="3">JCM 18392</strain>
    </source>
</reference>
<dbReference type="Gene3D" id="1.25.40.10">
    <property type="entry name" value="Tetratricopeptide repeat domain"/>
    <property type="match status" value="1"/>
</dbReference>
<name>A0ABP9DVK6_9GAMM</name>
<feature type="transmembrane region" description="Helical" evidence="1">
    <location>
        <begin position="12"/>
        <end position="31"/>
    </location>
</feature>
<protein>
    <recommendedName>
        <fullName evidence="4">Tetratricopeptide repeat protein</fullName>
    </recommendedName>
</protein>
<dbReference type="RefSeq" id="WP_345294584.1">
    <property type="nucleotide sequence ID" value="NZ_BAABJY010000002.1"/>
</dbReference>
<proteinExistence type="predicted"/>
<sequence length="122" mass="13787">MVSEIHAIQTHLWVLTGLLFLLLLAAGYCNYSRIKERDKPSPEDVMASMFDKNQIQELYQFATSRLKELPNNADALVFQAVALLELDRPDEALAIAERVTQISPRLRDSGKSLIEMARERGA</sequence>
<dbReference type="EMBL" id="BAABJY010000002">
    <property type="protein sequence ID" value="GAA4861322.1"/>
    <property type="molecule type" value="Genomic_DNA"/>
</dbReference>
<dbReference type="SUPFAM" id="SSF48452">
    <property type="entry name" value="TPR-like"/>
    <property type="match status" value="1"/>
</dbReference>
<dbReference type="InterPro" id="IPR011990">
    <property type="entry name" value="TPR-like_helical_dom_sf"/>
</dbReference>
<keyword evidence="1" id="KW-1133">Transmembrane helix</keyword>
<evidence type="ECO:0008006" key="4">
    <source>
        <dbReference type="Google" id="ProtNLM"/>
    </source>
</evidence>
<organism evidence="2 3">
    <name type="scientific">Luteimonas vadosa</name>
    <dbReference type="NCBI Taxonomy" id="1165507"/>
    <lineage>
        <taxon>Bacteria</taxon>
        <taxon>Pseudomonadati</taxon>
        <taxon>Pseudomonadota</taxon>
        <taxon>Gammaproteobacteria</taxon>
        <taxon>Lysobacterales</taxon>
        <taxon>Lysobacteraceae</taxon>
        <taxon>Luteimonas</taxon>
    </lineage>
</organism>
<keyword evidence="1" id="KW-0472">Membrane</keyword>
<keyword evidence="3" id="KW-1185">Reference proteome</keyword>
<dbReference type="Proteomes" id="UP001501323">
    <property type="component" value="Unassembled WGS sequence"/>
</dbReference>
<gene>
    <name evidence="2" type="ORF">GCM10023332_11580</name>
</gene>
<accession>A0ABP9DVK6</accession>
<evidence type="ECO:0000313" key="2">
    <source>
        <dbReference type="EMBL" id="GAA4861322.1"/>
    </source>
</evidence>
<evidence type="ECO:0000313" key="3">
    <source>
        <dbReference type="Proteomes" id="UP001501323"/>
    </source>
</evidence>
<evidence type="ECO:0000256" key="1">
    <source>
        <dbReference type="SAM" id="Phobius"/>
    </source>
</evidence>